<dbReference type="InterPro" id="IPR011642">
    <property type="entry name" value="Gate_dom"/>
</dbReference>
<dbReference type="Pfam" id="PF07664">
    <property type="entry name" value="FeoB_C"/>
    <property type="match status" value="1"/>
</dbReference>
<name>X1M1Q9_9ZZZZ</name>
<evidence type="ECO:0000313" key="4">
    <source>
        <dbReference type="EMBL" id="GAI11971.1"/>
    </source>
</evidence>
<feature type="domain" description="Ferrous iron transport protein B C-terminal" evidence="2">
    <location>
        <begin position="205"/>
        <end position="252"/>
    </location>
</feature>
<comment type="caution">
    <text evidence="4">The sequence shown here is derived from an EMBL/GenBank/DDBJ whole genome shotgun (WGS) entry which is preliminary data.</text>
</comment>
<dbReference type="Pfam" id="PF07670">
    <property type="entry name" value="Gate"/>
    <property type="match status" value="1"/>
</dbReference>
<organism evidence="4">
    <name type="scientific">marine sediment metagenome</name>
    <dbReference type="NCBI Taxonomy" id="412755"/>
    <lineage>
        <taxon>unclassified sequences</taxon>
        <taxon>metagenomes</taxon>
        <taxon>ecological metagenomes</taxon>
    </lineage>
</organism>
<dbReference type="GO" id="GO:0005886">
    <property type="term" value="C:plasma membrane"/>
    <property type="evidence" value="ECO:0007669"/>
    <property type="project" value="TreeGrafter"/>
</dbReference>
<feature type="transmembrane region" description="Helical" evidence="1">
    <location>
        <begin position="145"/>
        <end position="163"/>
    </location>
</feature>
<reference evidence="4" key="1">
    <citation type="journal article" date="2014" name="Front. Microbiol.">
        <title>High frequency of phylogenetically diverse reductive dehalogenase-homologous genes in deep subseafloor sedimentary metagenomes.</title>
        <authorList>
            <person name="Kawai M."/>
            <person name="Futagami T."/>
            <person name="Toyoda A."/>
            <person name="Takaki Y."/>
            <person name="Nishi S."/>
            <person name="Hori S."/>
            <person name="Arai W."/>
            <person name="Tsubouchi T."/>
            <person name="Morono Y."/>
            <person name="Uchiyama I."/>
            <person name="Ito T."/>
            <person name="Fujiyama A."/>
            <person name="Inagaki F."/>
            <person name="Takami H."/>
        </authorList>
    </citation>
    <scope>NUCLEOTIDE SEQUENCE</scope>
    <source>
        <strain evidence="4">Expedition CK06-06</strain>
    </source>
</reference>
<keyword evidence="1" id="KW-0812">Transmembrane</keyword>
<dbReference type="InterPro" id="IPR050860">
    <property type="entry name" value="FeoB_GTPase"/>
</dbReference>
<keyword evidence="1" id="KW-1133">Transmembrane helix</keyword>
<dbReference type="EMBL" id="BARV01005169">
    <property type="protein sequence ID" value="GAI11971.1"/>
    <property type="molecule type" value="Genomic_DNA"/>
</dbReference>
<proteinExistence type="predicted"/>
<evidence type="ECO:0000259" key="2">
    <source>
        <dbReference type="Pfam" id="PF07664"/>
    </source>
</evidence>
<feature type="non-terminal residue" evidence="4">
    <location>
        <position position="1"/>
    </location>
</feature>
<dbReference type="PANTHER" id="PTHR43185">
    <property type="entry name" value="FERROUS IRON TRANSPORT PROTEIN B"/>
    <property type="match status" value="1"/>
</dbReference>
<dbReference type="InterPro" id="IPR011640">
    <property type="entry name" value="Fe2_transport_prot_B_C"/>
</dbReference>
<feature type="non-terminal residue" evidence="4">
    <location>
        <position position="252"/>
    </location>
</feature>
<evidence type="ECO:0008006" key="5">
    <source>
        <dbReference type="Google" id="ProtNLM"/>
    </source>
</evidence>
<feature type="transmembrane region" description="Helical" evidence="1">
    <location>
        <begin position="44"/>
        <end position="68"/>
    </location>
</feature>
<sequence>CSTIITSERYNVANKIARGSQRITPPRGPSLTERLDAVTTHPVMGYPILIGIMLLVLFTVFTVGGYLSGFFEDVMGPIRGAFGGEIGELIGAGVFGGLIAGIAIVLPFILPFYLILTLLEDSGYLPRAAFMTDSLMHRMGIHGKAFIPFILGYGCNVPACLGCRIMETERERTIAAFVVTLVPCAAVTVVVLGLVGAFVGIHWALALYLLNLVIIFILGRVAFKVLPGESMGLIMEMPPYRKPHVRSVLKET</sequence>
<feature type="domain" description="Nucleoside transporter/FeoB GTPase Gate" evidence="3">
    <location>
        <begin position="104"/>
        <end position="198"/>
    </location>
</feature>
<evidence type="ECO:0000259" key="3">
    <source>
        <dbReference type="Pfam" id="PF07670"/>
    </source>
</evidence>
<protein>
    <recommendedName>
        <fullName evidence="5">Nucleoside transporter/FeoB GTPase Gate domain-containing protein</fullName>
    </recommendedName>
</protein>
<gene>
    <name evidence="4" type="ORF">S06H3_10919</name>
</gene>
<dbReference type="AlphaFoldDB" id="X1M1Q9"/>
<feature type="transmembrane region" description="Helical" evidence="1">
    <location>
        <begin position="205"/>
        <end position="223"/>
    </location>
</feature>
<feature type="transmembrane region" description="Helical" evidence="1">
    <location>
        <begin position="175"/>
        <end position="199"/>
    </location>
</feature>
<evidence type="ECO:0000256" key="1">
    <source>
        <dbReference type="SAM" id="Phobius"/>
    </source>
</evidence>
<keyword evidence="1" id="KW-0472">Membrane</keyword>
<accession>X1M1Q9</accession>
<dbReference type="GO" id="GO:0015093">
    <property type="term" value="F:ferrous iron transmembrane transporter activity"/>
    <property type="evidence" value="ECO:0007669"/>
    <property type="project" value="InterPro"/>
</dbReference>
<feature type="transmembrane region" description="Helical" evidence="1">
    <location>
        <begin position="89"/>
        <end position="116"/>
    </location>
</feature>
<dbReference type="PANTHER" id="PTHR43185:SF1">
    <property type="entry name" value="FE(2+) TRANSPORTER FEOB"/>
    <property type="match status" value="1"/>
</dbReference>